<evidence type="ECO:0000313" key="4">
    <source>
        <dbReference type="EMBL" id="HIR57583.1"/>
    </source>
</evidence>
<accession>A0A9D1DRF9</accession>
<reference evidence="4" key="1">
    <citation type="submission" date="2020-10" db="EMBL/GenBank/DDBJ databases">
        <authorList>
            <person name="Gilroy R."/>
        </authorList>
    </citation>
    <scope>NUCLEOTIDE SEQUENCE</scope>
    <source>
        <strain evidence="4">ChiSjej1B19-7085</strain>
    </source>
</reference>
<dbReference type="Gene3D" id="3.20.20.70">
    <property type="entry name" value="Aldolase class I"/>
    <property type="match status" value="1"/>
</dbReference>
<feature type="domain" description="NADH:flavin oxidoreductase/NADH oxidase N-terminal" evidence="3">
    <location>
        <begin position="38"/>
        <end position="261"/>
    </location>
</feature>
<gene>
    <name evidence="4" type="ORF">IAA54_07920</name>
</gene>
<reference evidence="4" key="2">
    <citation type="journal article" date="2021" name="PeerJ">
        <title>Extensive microbial diversity within the chicken gut microbiome revealed by metagenomics and culture.</title>
        <authorList>
            <person name="Gilroy R."/>
            <person name="Ravi A."/>
            <person name="Getino M."/>
            <person name="Pursley I."/>
            <person name="Horton D.L."/>
            <person name="Alikhan N.F."/>
            <person name="Baker D."/>
            <person name="Gharbi K."/>
            <person name="Hall N."/>
            <person name="Watson M."/>
            <person name="Adriaenssens E.M."/>
            <person name="Foster-Nyarko E."/>
            <person name="Jarju S."/>
            <person name="Secka A."/>
            <person name="Antonio M."/>
            <person name="Oren A."/>
            <person name="Chaudhuri R.R."/>
            <person name="La Ragione R."/>
            <person name="Hildebrand F."/>
            <person name="Pallen M.J."/>
        </authorList>
    </citation>
    <scope>NUCLEOTIDE SEQUENCE</scope>
    <source>
        <strain evidence="4">ChiSjej1B19-7085</strain>
    </source>
</reference>
<sequence>MKHEKFHYASLDEVKQKAAELGVSIPFSDNLKLLGESLTVDGHEFANRLAIQPMEGCDGKSNGAPDELTIRRYLRFAKSGAALLWFEATAITPEARANPRQAMLTEENLDDFKRLISDVKETCQRENGFTPVIIMQATHSGRYSKPEGKPAPIIAYNNPIFEKDNPISADRIITDDRLKELEELYAKSARLAELAGFDGVDVKACHRYLMSELLSAYNRPGEYGGSFENRTRLLRNSVQAVKAAVSSNMIVTSRMNIYDGFPRPYGFGAKDDGSVTPDMAEPIELVRILHEELGLNLLDFTIGNPYFNPHVNRPYDMGPYVPNEHPLEGVARMCACITEVASKFPKLSVVSSGNSYLRQFSPYMAAGMIESGHAALIGYGREAFAYPEFANDILKKGALDPKKCCIACGKCTELMRAGSKAGCVVRDGAVYMDLYKKDVLKK</sequence>
<keyword evidence="2" id="KW-0560">Oxidoreductase</keyword>
<dbReference type="AlphaFoldDB" id="A0A9D1DRF9"/>
<dbReference type="PANTHER" id="PTHR43656:SF2">
    <property type="entry name" value="BINDING OXIDOREDUCTASE, PUTATIVE (AFU_ORTHOLOGUE AFUA_2G08260)-RELATED"/>
    <property type="match status" value="1"/>
</dbReference>
<evidence type="ECO:0000259" key="3">
    <source>
        <dbReference type="Pfam" id="PF00724"/>
    </source>
</evidence>
<comment type="caution">
    <text evidence="4">The sequence shown here is derived from an EMBL/GenBank/DDBJ whole genome shotgun (WGS) entry which is preliminary data.</text>
</comment>
<evidence type="ECO:0000256" key="2">
    <source>
        <dbReference type="ARBA" id="ARBA00023002"/>
    </source>
</evidence>
<dbReference type="GO" id="GO:0010181">
    <property type="term" value="F:FMN binding"/>
    <property type="evidence" value="ECO:0007669"/>
    <property type="project" value="InterPro"/>
</dbReference>
<dbReference type="SUPFAM" id="SSF51395">
    <property type="entry name" value="FMN-linked oxidoreductases"/>
    <property type="match status" value="1"/>
</dbReference>
<dbReference type="InterPro" id="IPR051799">
    <property type="entry name" value="NADH_flavin_oxidoreductase"/>
</dbReference>
<dbReference type="GO" id="GO:0016491">
    <property type="term" value="F:oxidoreductase activity"/>
    <property type="evidence" value="ECO:0007669"/>
    <property type="project" value="UniProtKB-KW"/>
</dbReference>
<organism evidence="4 5">
    <name type="scientific">Candidatus Gallacutalibacter pullicola</name>
    <dbReference type="NCBI Taxonomy" id="2840830"/>
    <lineage>
        <taxon>Bacteria</taxon>
        <taxon>Bacillati</taxon>
        <taxon>Bacillota</taxon>
        <taxon>Clostridia</taxon>
        <taxon>Eubacteriales</taxon>
        <taxon>Candidatus Gallacutalibacter</taxon>
    </lineage>
</organism>
<dbReference type="Proteomes" id="UP000886785">
    <property type="component" value="Unassembled WGS sequence"/>
</dbReference>
<name>A0A9D1DRF9_9FIRM</name>
<dbReference type="InterPro" id="IPR013785">
    <property type="entry name" value="Aldolase_TIM"/>
</dbReference>
<evidence type="ECO:0000256" key="1">
    <source>
        <dbReference type="ARBA" id="ARBA00022630"/>
    </source>
</evidence>
<dbReference type="PANTHER" id="PTHR43656">
    <property type="entry name" value="BINDING OXIDOREDUCTASE, PUTATIVE (AFU_ORTHOLOGUE AFUA_2G08260)-RELATED"/>
    <property type="match status" value="1"/>
</dbReference>
<protein>
    <submittedName>
        <fullName evidence="4">Flavin oxidoreductase/NADH oxidase</fullName>
    </submittedName>
</protein>
<evidence type="ECO:0000313" key="5">
    <source>
        <dbReference type="Proteomes" id="UP000886785"/>
    </source>
</evidence>
<proteinExistence type="predicted"/>
<keyword evidence="1" id="KW-0285">Flavoprotein</keyword>
<dbReference type="Pfam" id="PF00724">
    <property type="entry name" value="Oxidored_FMN"/>
    <property type="match status" value="1"/>
</dbReference>
<dbReference type="EMBL" id="DVHF01000087">
    <property type="protein sequence ID" value="HIR57583.1"/>
    <property type="molecule type" value="Genomic_DNA"/>
</dbReference>
<dbReference type="InterPro" id="IPR001155">
    <property type="entry name" value="OxRdtase_FMN_N"/>
</dbReference>